<proteinExistence type="predicted"/>
<feature type="modified residue" description="4-aspartylphosphate" evidence="7">
    <location>
        <position position="51"/>
    </location>
</feature>
<dbReference type="GO" id="GO:0006355">
    <property type="term" value="P:regulation of DNA-templated transcription"/>
    <property type="evidence" value="ECO:0007669"/>
    <property type="project" value="InterPro"/>
</dbReference>
<organism evidence="11 12">
    <name type="scientific">Streptomyces canus</name>
    <dbReference type="NCBI Taxonomy" id="58343"/>
    <lineage>
        <taxon>Bacteria</taxon>
        <taxon>Bacillati</taxon>
        <taxon>Actinomycetota</taxon>
        <taxon>Actinomycetes</taxon>
        <taxon>Kitasatosporales</taxon>
        <taxon>Streptomycetaceae</taxon>
        <taxon>Streptomyces</taxon>
        <taxon>Streptomyces aurantiacus group</taxon>
    </lineage>
</organism>
<dbReference type="SMART" id="SM00862">
    <property type="entry name" value="Trans_reg_C"/>
    <property type="match status" value="1"/>
</dbReference>
<dbReference type="PANTHER" id="PTHR48111">
    <property type="entry name" value="REGULATOR OF RPOS"/>
    <property type="match status" value="1"/>
</dbReference>
<comment type="subcellular location">
    <subcellularLocation>
        <location evidence="1">Cytoplasm</location>
    </subcellularLocation>
</comment>
<feature type="DNA-binding region" description="OmpR/PhoB-type" evidence="8">
    <location>
        <begin position="124"/>
        <end position="222"/>
    </location>
</feature>
<dbReference type="EMBL" id="LMWU01000066">
    <property type="protein sequence ID" value="KUN57898.1"/>
    <property type="molecule type" value="Genomic_DNA"/>
</dbReference>
<dbReference type="GO" id="GO:0005829">
    <property type="term" value="C:cytosol"/>
    <property type="evidence" value="ECO:0007669"/>
    <property type="project" value="TreeGrafter"/>
</dbReference>
<evidence type="ECO:0000256" key="5">
    <source>
        <dbReference type="ARBA" id="ARBA00023125"/>
    </source>
</evidence>
<dbReference type="Proteomes" id="UP000053669">
    <property type="component" value="Unassembled WGS sequence"/>
</dbReference>
<dbReference type="PROSITE" id="PS51755">
    <property type="entry name" value="OMPR_PHOB"/>
    <property type="match status" value="1"/>
</dbReference>
<evidence type="ECO:0000256" key="8">
    <source>
        <dbReference type="PROSITE-ProRule" id="PRU01091"/>
    </source>
</evidence>
<evidence type="ECO:0000256" key="2">
    <source>
        <dbReference type="ARBA" id="ARBA00022553"/>
    </source>
</evidence>
<evidence type="ECO:0000256" key="6">
    <source>
        <dbReference type="ARBA" id="ARBA00023163"/>
    </source>
</evidence>
<dbReference type="STRING" id="58343.AQJ46_45115"/>
<dbReference type="Gene3D" id="6.10.250.690">
    <property type="match status" value="1"/>
</dbReference>
<sequence>MRILVVEDEAPMAELLRRCLTENGFAVDVAATGEDGLWYAGETDYDVIVLDVMLPGTDGFGVLREIRAAGRWAPVLLLTARDAVEDRVRGLDLGADDYLVKPFALAELLSRLRALMRRGARERPAVLTVGDLSLDPATRSVARDGTPITLTAKEFALLECLMRRPGQVLSKAELIGHVWDFTFDADSNVVEVYVGYLRQKIDRPFGRRSLRTSRGAGYWLRDDRKDDANRKDDADHARPVG</sequence>
<dbReference type="CDD" id="cd00383">
    <property type="entry name" value="trans_reg_C"/>
    <property type="match status" value="1"/>
</dbReference>
<name>A0A117QWB6_9ACTN</name>
<gene>
    <name evidence="11" type="ORF">AQJ46_45115</name>
</gene>
<dbReference type="PANTHER" id="PTHR48111:SF22">
    <property type="entry name" value="REGULATOR OF RPOS"/>
    <property type="match status" value="1"/>
</dbReference>
<dbReference type="FunFam" id="3.40.50.2300:FF:000001">
    <property type="entry name" value="DNA-binding response regulator PhoB"/>
    <property type="match status" value="1"/>
</dbReference>
<dbReference type="Pfam" id="PF00486">
    <property type="entry name" value="Trans_reg_C"/>
    <property type="match status" value="1"/>
</dbReference>
<dbReference type="SMART" id="SM00448">
    <property type="entry name" value="REC"/>
    <property type="match status" value="1"/>
</dbReference>
<dbReference type="FunFam" id="1.10.10.10:FF:000005">
    <property type="entry name" value="Two-component system response regulator"/>
    <property type="match status" value="1"/>
</dbReference>
<comment type="caution">
    <text evidence="11">The sequence shown here is derived from an EMBL/GenBank/DDBJ whole genome shotgun (WGS) entry which is preliminary data.</text>
</comment>
<evidence type="ECO:0000256" key="3">
    <source>
        <dbReference type="ARBA" id="ARBA00023012"/>
    </source>
</evidence>
<dbReference type="GO" id="GO:0000976">
    <property type="term" value="F:transcription cis-regulatory region binding"/>
    <property type="evidence" value="ECO:0007669"/>
    <property type="project" value="TreeGrafter"/>
</dbReference>
<evidence type="ECO:0000256" key="7">
    <source>
        <dbReference type="PROSITE-ProRule" id="PRU00169"/>
    </source>
</evidence>
<evidence type="ECO:0000256" key="1">
    <source>
        <dbReference type="ARBA" id="ARBA00004496"/>
    </source>
</evidence>
<keyword evidence="2 7" id="KW-0597">Phosphoprotein</keyword>
<dbReference type="InterPro" id="IPR011006">
    <property type="entry name" value="CheY-like_superfamily"/>
</dbReference>
<evidence type="ECO:0000256" key="4">
    <source>
        <dbReference type="ARBA" id="ARBA00023015"/>
    </source>
</evidence>
<dbReference type="Pfam" id="PF00072">
    <property type="entry name" value="Response_reg"/>
    <property type="match status" value="1"/>
</dbReference>
<feature type="domain" description="Response regulatory" evidence="9">
    <location>
        <begin position="2"/>
        <end position="116"/>
    </location>
</feature>
<accession>A0A117QWB6</accession>
<dbReference type="GO" id="GO:0000156">
    <property type="term" value="F:phosphorelay response regulator activity"/>
    <property type="evidence" value="ECO:0007669"/>
    <property type="project" value="TreeGrafter"/>
</dbReference>
<dbReference type="AlphaFoldDB" id="A0A117QWB6"/>
<dbReference type="InterPro" id="IPR036388">
    <property type="entry name" value="WH-like_DNA-bd_sf"/>
</dbReference>
<reference evidence="11 12" key="1">
    <citation type="submission" date="2015-10" db="EMBL/GenBank/DDBJ databases">
        <title>Draft genome sequence of Streptomyces canus DSM 40017, type strain for the species Streptomyces canus.</title>
        <authorList>
            <person name="Ruckert C."/>
            <person name="Winkler A."/>
            <person name="Kalinowski J."/>
            <person name="Kampfer P."/>
            <person name="Glaeser S."/>
        </authorList>
    </citation>
    <scope>NUCLEOTIDE SEQUENCE [LARGE SCALE GENOMIC DNA]</scope>
    <source>
        <strain evidence="11 12">DSM 40017</strain>
    </source>
</reference>
<dbReference type="PROSITE" id="PS50110">
    <property type="entry name" value="RESPONSE_REGULATORY"/>
    <property type="match status" value="1"/>
</dbReference>
<dbReference type="Gene3D" id="1.10.10.10">
    <property type="entry name" value="Winged helix-like DNA-binding domain superfamily/Winged helix DNA-binding domain"/>
    <property type="match status" value="1"/>
</dbReference>
<keyword evidence="4" id="KW-0805">Transcription regulation</keyword>
<dbReference type="Gene3D" id="3.40.50.2300">
    <property type="match status" value="1"/>
</dbReference>
<dbReference type="GO" id="GO:0032993">
    <property type="term" value="C:protein-DNA complex"/>
    <property type="evidence" value="ECO:0007669"/>
    <property type="project" value="TreeGrafter"/>
</dbReference>
<keyword evidence="3" id="KW-0902">Two-component regulatory system</keyword>
<evidence type="ECO:0000313" key="11">
    <source>
        <dbReference type="EMBL" id="KUN57898.1"/>
    </source>
</evidence>
<dbReference type="RefSeq" id="WP_059211172.1">
    <property type="nucleotide sequence ID" value="NZ_KQ948678.1"/>
</dbReference>
<dbReference type="CDD" id="cd19935">
    <property type="entry name" value="REC_OmpR_CusR-like"/>
    <property type="match status" value="1"/>
</dbReference>
<protein>
    <submittedName>
        <fullName evidence="11">Two-component system response regulator</fullName>
    </submittedName>
</protein>
<dbReference type="InterPro" id="IPR001867">
    <property type="entry name" value="OmpR/PhoB-type_DNA-bd"/>
</dbReference>
<dbReference type="SUPFAM" id="SSF52172">
    <property type="entry name" value="CheY-like"/>
    <property type="match status" value="1"/>
</dbReference>
<feature type="domain" description="OmpR/PhoB-type" evidence="10">
    <location>
        <begin position="124"/>
        <end position="222"/>
    </location>
</feature>
<dbReference type="InterPro" id="IPR039420">
    <property type="entry name" value="WalR-like"/>
</dbReference>
<evidence type="ECO:0000313" key="12">
    <source>
        <dbReference type="Proteomes" id="UP000053669"/>
    </source>
</evidence>
<evidence type="ECO:0000259" key="9">
    <source>
        <dbReference type="PROSITE" id="PS50110"/>
    </source>
</evidence>
<keyword evidence="5 8" id="KW-0238">DNA-binding</keyword>
<keyword evidence="6" id="KW-0804">Transcription</keyword>
<evidence type="ECO:0000259" key="10">
    <source>
        <dbReference type="PROSITE" id="PS51755"/>
    </source>
</evidence>
<dbReference type="InterPro" id="IPR001789">
    <property type="entry name" value="Sig_transdc_resp-reg_receiver"/>
</dbReference>